<organism evidence="2 3">
    <name type="scientific">Neonectria ditissima</name>
    <dbReference type="NCBI Taxonomy" id="78410"/>
    <lineage>
        <taxon>Eukaryota</taxon>
        <taxon>Fungi</taxon>
        <taxon>Dikarya</taxon>
        <taxon>Ascomycota</taxon>
        <taxon>Pezizomycotina</taxon>
        <taxon>Sordariomycetes</taxon>
        <taxon>Hypocreomycetidae</taxon>
        <taxon>Hypocreales</taxon>
        <taxon>Nectriaceae</taxon>
        <taxon>Neonectria</taxon>
    </lineage>
</organism>
<evidence type="ECO:0008006" key="4">
    <source>
        <dbReference type="Google" id="ProtNLM"/>
    </source>
</evidence>
<proteinExistence type="predicted"/>
<keyword evidence="3" id="KW-1185">Reference proteome</keyword>
<dbReference type="EMBL" id="LKCW01000025">
    <property type="protein sequence ID" value="KPM43962.1"/>
    <property type="molecule type" value="Genomic_DNA"/>
</dbReference>
<name>A0A0P7BRR7_9HYPO</name>
<dbReference type="AlphaFoldDB" id="A0A0P7BRR7"/>
<reference evidence="2 3" key="1">
    <citation type="submission" date="2015-09" db="EMBL/GenBank/DDBJ databases">
        <title>Draft genome of a European isolate of the apple canker pathogen Neonectria ditissima.</title>
        <authorList>
            <person name="Gomez-Cortecero A."/>
            <person name="Harrison R.J."/>
            <person name="Armitage A.D."/>
        </authorList>
    </citation>
    <scope>NUCLEOTIDE SEQUENCE [LARGE SCALE GENOMIC DNA]</scope>
    <source>
        <strain evidence="2 3">R09/05</strain>
    </source>
</reference>
<evidence type="ECO:0000256" key="1">
    <source>
        <dbReference type="SAM" id="SignalP"/>
    </source>
</evidence>
<sequence length="135" mass="14112">MKFTSTMLMMATFAGSALSISVKDASTAGGGSPGSPICQRQCLITIGPNDGASRQMSEGFAGSCREYARKELSGANRAVDGGRLNINGVNNILVIDFVKNGRDRRASFTNCRNAVFTGAQCSLKEGGCDFQAESG</sequence>
<gene>
    <name evidence="2" type="ORF">AK830_g2624</name>
</gene>
<comment type="caution">
    <text evidence="2">The sequence shown here is derived from an EMBL/GenBank/DDBJ whole genome shotgun (WGS) entry which is preliminary data.</text>
</comment>
<feature type="chain" id="PRO_5006136138" description="Cyanovirin-N domain-containing protein" evidence="1">
    <location>
        <begin position="20"/>
        <end position="135"/>
    </location>
</feature>
<dbReference type="Proteomes" id="UP000050424">
    <property type="component" value="Unassembled WGS sequence"/>
</dbReference>
<evidence type="ECO:0000313" key="3">
    <source>
        <dbReference type="Proteomes" id="UP000050424"/>
    </source>
</evidence>
<protein>
    <recommendedName>
        <fullName evidence="4">Cyanovirin-N domain-containing protein</fullName>
    </recommendedName>
</protein>
<feature type="signal peptide" evidence="1">
    <location>
        <begin position="1"/>
        <end position="19"/>
    </location>
</feature>
<evidence type="ECO:0000313" key="2">
    <source>
        <dbReference type="EMBL" id="KPM43962.1"/>
    </source>
</evidence>
<keyword evidence="1" id="KW-0732">Signal</keyword>
<dbReference type="OrthoDB" id="5362512at2759"/>
<accession>A0A0P7BRR7</accession>